<reference evidence="2" key="2">
    <citation type="journal article" date="2022" name="Hortic Res">
        <title>The genome of Dioscorea zingiberensis sheds light on the biosynthesis, origin and evolution of the medicinally important diosgenin saponins.</title>
        <authorList>
            <person name="Li Y."/>
            <person name="Tan C."/>
            <person name="Li Z."/>
            <person name="Guo J."/>
            <person name="Li S."/>
            <person name="Chen X."/>
            <person name="Wang C."/>
            <person name="Dai X."/>
            <person name="Yang H."/>
            <person name="Song W."/>
            <person name="Hou L."/>
            <person name="Xu J."/>
            <person name="Tong Z."/>
            <person name="Xu A."/>
            <person name="Yuan X."/>
            <person name="Wang W."/>
            <person name="Yang Q."/>
            <person name="Chen L."/>
            <person name="Sun Z."/>
            <person name="Wang K."/>
            <person name="Pan B."/>
            <person name="Chen J."/>
            <person name="Bao Y."/>
            <person name="Liu F."/>
            <person name="Qi X."/>
            <person name="Gang D.R."/>
            <person name="Wen J."/>
            <person name="Li J."/>
        </authorList>
    </citation>
    <scope>NUCLEOTIDE SEQUENCE</scope>
    <source>
        <strain evidence="2">Dzin_1.0</strain>
    </source>
</reference>
<dbReference type="EMBL" id="JAGGNH010000006">
    <property type="protein sequence ID" value="KAJ0969182.1"/>
    <property type="molecule type" value="Genomic_DNA"/>
</dbReference>
<comment type="caution">
    <text evidence="2">The sequence shown here is derived from an EMBL/GenBank/DDBJ whole genome shotgun (WGS) entry which is preliminary data.</text>
</comment>
<organism evidence="2 3">
    <name type="scientific">Dioscorea zingiberensis</name>
    <dbReference type="NCBI Taxonomy" id="325984"/>
    <lineage>
        <taxon>Eukaryota</taxon>
        <taxon>Viridiplantae</taxon>
        <taxon>Streptophyta</taxon>
        <taxon>Embryophyta</taxon>
        <taxon>Tracheophyta</taxon>
        <taxon>Spermatophyta</taxon>
        <taxon>Magnoliopsida</taxon>
        <taxon>Liliopsida</taxon>
        <taxon>Dioscoreales</taxon>
        <taxon>Dioscoreaceae</taxon>
        <taxon>Dioscorea</taxon>
    </lineage>
</organism>
<name>A0A9D5HAG4_9LILI</name>
<feature type="domain" description="Nucleolus and neural progenitor protein-like N-terminal" evidence="1">
    <location>
        <begin position="53"/>
        <end position="201"/>
    </location>
</feature>
<dbReference type="Proteomes" id="UP001085076">
    <property type="component" value="Miscellaneous, Linkage group lg06"/>
</dbReference>
<dbReference type="Pfam" id="PF14780">
    <property type="entry name" value="NEPRO_N"/>
    <property type="match status" value="1"/>
</dbReference>
<protein>
    <recommendedName>
        <fullName evidence="1">Nucleolus and neural progenitor protein-like N-terminal domain-containing protein</fullName>
    </recommendedName>
</protein>
<accession>A0A9D5HAG4</accession>
<dbReference type="PANTHER" id="PTHR34786">
    <property type="entry name" value="OS09G0504900 PROTEIN"/>
    <property type="match status" value="1"/>
</dbReference>
<evidence type="ECO:0000313" key="2">
    <source>
        <dbReference type="EMBL" id="KAJ0969182.1"/>
    </source>
</evidence>
<evidence type="ECO:0000313" key="3">
    <source>
        <dbReference type="Proteomes" id="UP001085076"/>
    </source>
</evidence>
<reference evidence="2" key="1">
    <citation type="submission" date="2021-03" db="EMBL/GenBank/DDBJ databases">
        <authorList>
            <person name="Li Z."/>
            <person name="Yang C."/>
        </authorList>
    </citation>
    <scope>NUCLEOTIDE SEQUENCE</scope>
    <source>
        <strain evidence="2">Dzin_1.0</strain>
        <tissue evidence="2">Leaf</tissue>
    </source>
</reference>
<proteinExistence type="predicted"/>
<gene>
    <name evidence="2" type="ORF">J5N97_022059</name>
</gene>
<sequence>METLFRSKTLNHASESVTIELSPITGDLLRRLWILYTMECSDFTVVEERLRALLYQLQTESGILERIVYKNKNQHRRCPHFKSLLKVRRDINLLNSAGLGDILSVLFPIVDGKKPAQKALFISRVNKNSTCGKFNYLERLLGIARLLAQMAEPILKASIQISFLLAKSFFTGFSVTILALLARLRVLVQQILLDIVVVFNKVSSLSQKKHDVKLTQEGVEAFREFYPTNAHSLMLECVWKEDKFVLVEKKNDSIMKDQALLPPTQSIQYEIVELFDEGTVPDNLEITKNPSATELPSQKQALAFDSNGNECGKDLVLQEIPSVDSTARMNASGTISSFTTSRHLQSQYESRKVAFISVRKPEPSVADNCGSNKKMKLEMQPENAGKSEDPFLSLLIAGSTNKSLF</sequence>
<dbReference type="PANTHER" id="PTHR34786:SF1">
    <property type="entry name" value="OS09G0504900 PROTEIN"/>
    <property type="match status" value="1"/>
</dbReference>
<evidence type="ECO:0000259" key="1">
    <source>
        <dbReference type="Pfam" id="PF14780"/>
    </source>
</evidence>
<dbReference type="InterPro" id="IPR027951">
    <property type="entry name" value="Nepro_N"/>
</dbReference>
<dbReference type="AlphaFoldDB" id="A0A9D5HAG4"/>
<keyword evidence="3" id="KW-1185">Reference proteome</keyword>
<dbReference type="OrthoDB" id="114080at2759"/>